<dbReference type="Pfam" id="PF08022">
    <property type="entry name" value="FAD_binding_8"/>
    <property type="match status" value="1"/>
</dbReference>
<proteinExistence type="predicted"/>
<feature type="compositionally biased region" description="Polar residues" evidence="7">
    <location>
        <begin position="35"/>
        <end position="52"/>
    </location>
</feature>
<feature type="transmembrane region" description="Helical" evidence="8">
    <location>
        <begin position="224"/>
        <end position="242"/>
    </location>
</feature>
<feature type="transmembrane region" description="Helical" evidence="8">
    <location>
        <begin position="148"/>
        <end position="168"/>
    </location>
</feature>
<dbReference type="CDD" id="cd06186">
    <property type="entry name" value="NOX_Duox_like_FAD_NADP"/>
    <property type="match status" value="1"/>
</dbReference>
<feature type="region of interest" description="Disordered" evidence="7">
    <location>
        <begin position="1"/>
        <end position="52"/>
    </location>
</feature>
<evidence type="ECO:0000256" key="8">
    <source>
        <dbReference type="SAM" id="Phobius"/>
    </source>
</evidence>
<evidence type="ECO:0000313" key="10">
    <source>
        <dbReference type="EMBL" id="KAJ1917648.1"/>
    </source>
</evidence>
<dbReference type="EMBL" id="JANBPU010000066">
    <property type="protein sequence ID" value="KAJ1917648.1"/>
    <property type="molecule type" value="Genomic_DNA"/>
</dbReference>
<accession>A0A9W8A2B0</accession>
<dbReference type="GO" id="GO:0006811">
    <property type="term" value="P:monoatomic ion transport"/>
    <property type="evidence" value="ECO:0007669"/>
    <property type="project" value="UniProtKB-KW"/>
</dbReference>
<feature type="transmembrane region" description="Helical" evidence="8">
    <location>
        <begin position="304"/>
        <end position="322"/>
    </location>
</feature>
<dbReference type="Gene3D" id="2.40.30.10">
    <property type="entry name" value="Translation factors"/>
    <property type="match status" value="1"/>
</dbReference>
<evidence type="ECO:0000256" key="5">
    <source>
        <dbReference type="ARBA" id="ARBA00023065"/>
    </source>
</evidence>
<reference evidence="10" key="1">
    <citation type="submission" date="2022-07" db="EMBL/GenBank/DDBJ databases">
        <title>Phylogenomic reconstructions and comparative analyses of Kickxellomycotina fungi.</title>
        <authorList>
            <person name="Reynolds N.K."/>
            <person name="Stajich J.E."/>
            <person name="Barry K."/>
            <person name="Grigoriev I.V."/>
            <person name="Crous P."/>
            <person name="Smith M.E."/>
        </authorList>
    </citation>
    <scope>NUCLEOTIDE SEQUENCE</scope>
    <source>
        <strain evidence="10">NBRC 100468</strain>
    </source>
</reference>
<feature type="domain" description="FAD-binding FR-type" evidence="9">
    <location>
        <begin position="333"/>
        <end position="443"/>
    </location>
</feature>
<evidence type="ECO:0000256" key="7">
    <source>
        <dbReference type="SAM" id="MobiDB-lite"/>
    </source>
</evidence>
<sequence>MTNNNNLQQIPGALSDCRSNSNRDYDDERKDNERNPSTPEITPSASSYGRSNPAITANCSLASMKGEAKAVGFSPSVSPVPSVNFQDSRAITAAASVASMKEVEPKVVDHTNLTPPEISRTVTLDPPSKWWAWRHGSKNLPEITIRRSIFFGLWAAIHIVVLVVKIYAYPDNKFKGFCKATIVGIMVCLIAIYICMSPTFLYILNRSILPRAITFEKNIHTHKVAAYTLVFWTILHVIAYYYRYISYHIDVTKHPEKAKGKKQMSLATMLLGRYYGWTGHIILLFYILMFATSVWVVRHKRFELFYYVHQLHIPITVLLFFHGKNEEFYMFLSGPLAVYVVDRLYRLIRGYLGHTSISAVIQHPSNVYEIRIKKRWFRPTRPGQYIRINCPTVAPLQWHPFTLTSAPEEDEMVVHIKVVGDWTNELSKVLGCDFNITRSLSSL</sequence>
<feature type="compositionally biased region" description="Basic and acidic residues" evidence="7">
    <location>
        <begin position="21"/>
        <end position="34"/>
    </location>
</feature>
<name>A0A9W8A2B0_9FUNG</name>
<dbReference type="PROSITE" id="PS51384">
    <property type="entry name" value="FAD_FR"/>
    <property type="match status" value="1"/>
</dbReference>
<dbReference type="Proteomes" id="UP001150538">
    <property type="component" value="Unassembled WGS sequence"/>
</dbReference>
<keyword evidence="11" id="KW-1185">Reference proteome</keyword>
<dbReference type="InterPro" id="IPR050369">
    <property type="entry name" value="RBOH/FRE"/>
</dbReference>
<dbReference type="Pfam" id="PF01794">
    <property type="entry name" value="Ferric_reduct"/>
    <property type="match status" value="1"/>
</dbReference>
<comment type="subcellular location">
    <subcellularLocation>
        <location evidence="1">Membrane</location>
        <topology evidence="1">Multi-pass membrane protein</topology>
    </subcellularLocation>
</comment>
<dbReference type="InterPro" id="IPR013112">
    <property type="entry name" value="FAD-bd_8"/>
</dbReference>
<feature type="transmembrane region" description="Helical" evidence="8">
    <location>
        <begin position="180"/>
        <end position="204"/>
    </location>
</feature>
<dbReference type="GO" id="GO:0016175">
    <property type="term" value="F:superoxide-generating NAD(P)H oxidase activity"/>
    <property type="evidence" value="ECO:0007669"/>
    <property type="project" value="TreeGrafter"/>
</dbReference>
<dbReference type="InterPro" id="IPR017927">
    <property type="entry name" value="FAD-bd_FR_type"/>
</dbReference>
<dbReference type="SUPFAM" id="SSF63380">
    <property type="entry name" value="Riboflavin synthase domain-like"/>
    <property type="match status" value="1"/>
</dbReference>
<evidence type="ECO:0000313" key="11">
    <source>
        <dbReference type="Proteomes" id="UP001150538"/>
    </source>
</evidence>
<dbReference type="AlphaFoldDB" id="A0A9W8A2B0"/>
<keyword evidence="6 8" id="KW-0472">Membrane</keyword>
<protein>
    <recommendedName>
        <fullName evidence="9">FAD-binding FR-type domain-containing protein</fullName>
    </recommendedName>
</protein>
<evidence type="ECO:0000256" key="1">
    <source>
        <dbReference type="ARBA" id="ARBA00004141"/>
    </source>
</evidence>
<dbReference type="GO" id="GO:0042554">
    <property type="term" value="P:superoxide anion generation"/>
    <property type="evidence" value="ECO:0007669"/>
    <property type="project" value="TreeGrafter"/>
</dbReference>
<keyword evidence="5" id="KW-0406">Ion transport</keyword>
<feature type="non-terminal residue" evidence="10">
    <location>
        <position position="443"/>
    </location>
</feature>
<dbReference type="PANTHER" id="PTHR11972">
    <property type="entry name" value="NADPH OXIDASE"/>
    <property type="match status" value="1"/>
</dbReference>
<evidence type="ECO:0000256" key="3">
    <source>
        <dbReference type="ARBA" id="ARBA00022989"/>
    </source>
</evidence>
<feature type="transmembrane region" description="Helical" evidence="8">
    <location>
        <begin position="274"/>
        <end position="297"/>
    </location>
</feature>
<keyword evidence="5" id="KW-0813">Transport</keyword>
<evidence type="ECO:0000259" key="9">
    <source>
        <dbReference type="PROSITE" id="PS51384"/>
    </source>
</evidence>
<comment type="caution">
    <text evidence="10">The sequence shown here is derived from an EMBL/GenBank/DDBJ whole genome shotgun (WGS) entry which is preliminary data.</text>
</comment>
<evidence type="ECO:0000256" key="4">
    <source>
        <dbReference type="ARBA" id="ARBA00023002"/>
    </source>
</evidence>
<organism evidence="10 11">
    <name type="scientific">Mycoemilia scoparia</name>
    <dbReference type="NCBI Taxonomy" id="417184"/>
    <lineage>
        <taxon>Eukaryota</taxon>
        <taxon>Fungi</taxon>
        <taxon>Fungi incertae sedis</taxon>
        <taxon>Zoopagomycota</taxon>
        <taxon>Kickxellomycotina</taxon>
        <taxon>Kickxellomycetes</taxon>
        <taxon>Kickxellales</taxon>
        <taxon>Kickxellaceae</taxon>
        <taxon>Mycoemilia</taxon>
    </lineage>
</organism>
<dbReference type="GO" id="GO:0006952">
    <property type="term" value="P:defense response"/>
    <property type="evidence" value="ECO:0007669"/>
    <property type="project" value="TreeGrafter"/>
</dbReference>
<gene>
    <name evidence="10" type="ORF">H4219_003110</name>
</gene>
<keyword evidence="4" id="KW-0560">Oxidoreductase</keyword>
<keyword evidence="3 8" id="KW-1133">Transmembrane helix</keyword>
<dbReference type="InterPro" id="IPR013130">
    <property type="entry name" value="Fe3_Rdtase_TM_dom"/>
</dbReference>
<dbReference type="OrthoDB" id="167398at2759"/>
<dbReference type="InterPro" id="IPR017938">
    <property type="entry name" value="Riboflavin_synthase-like_b-brl"/>
</dbReference>
<dbReference type="GO" id="GO:0043020">
    <property type="term" value="C:NADPH oxidase complex"/>
    <property type="evidence" value="ECO:0007669"/>
    <property type="project" value="TreeGrafter"/>
</dbReference>
<dbReference type="PANTHER" id="PTHR11972:SF153">
    <property type="entry name" value="SUPEROXIDE-GENERATING NADPH OXIDASE HEAVY CHAIN SUBUNIT A"/>
    <property type="match status" value="1"/>
</dbReference>
<keyword evidence="2 8" id="KW-0812">Transmembrane</keyword>
<evidence type="ECO:0000256" key="2">
    <source>
        <dbReference type="ARBA" id="ARBA00022692"/>
    </source>
</evidence>
<evidence type="ECO:0000256" key="6">
    <source>
        <dbReference type="ARBA" id="ARBA00023136"/>
    </source>
</evidence>